<accession>E3CEH4</accession>
<proteinExistence type="predicted"/>
<reference evidence="1 2" key="1">
    <citation type="submission" date="2010-10" db="EMBL/GenBank/DDBJ databases">
        <authorList>
            <person name="Durkin A.S."/>
            <person name="Madupu R."/>
            <person name="Torralba M."/>
            <person name="Gillis M."/>
            <person name="Methe B."/>
            <person name="Sutton G."/>
            <person name="Nelson K.E."/>
        </authorList>
    </citation>
    <scope>NUCLEOTIDE SEQUENCE [LARGE SCALE GENOMIC DNA]</scope>
    <source>
        <strain evidence="1 2">F0405</strain>
    </source>
</reference>
<protein>
    <submittedName>
        <fullName evidence="1">Uncharacterized protein</fullName>
    </submittedName>
</protein>
<evidence type="ECO:0000313" key="1">
    <source>
        <dbReference type="EMBL" id="EFQ54813.1"/>
    </source>
</evidence>
<comment type="caution">
    <text evidence="1">The sequence shown here is derived from an EMBL/GenBank/DDBJ whole genome shotgun (WGS) entry which is preliminary data.</text>
</comment>
<sequence length="40" mass="4438">MISHNETELIALGKQLGKLIEKQDVIILSGDLGARKNDLY</sequence>
<evidence type="ECO:0000313" key="2">
    <source>
        <dbReference type="Proteomes" id="UP000003812"/>
    </source>
</evidence>
<gene>
    <name evidence="1" type="ORF">HMPREF9626_1577</name>
</gene>
<dbReference type="AlphaFoldDB" id="E3CEH4"/>
<organism evidence="1 2">
    <name type="scientific">Streptococcus parasanguinis F0405</name>
    <dbReference type="NCBI Taxonomy" id="905067"/>
    <lineage>
        <taxon>Bacteria</taxon>
        <taxon>Bacillati</taxon>
        <taxon>Bacillota</taxon>
        <taxon>Bacilli</taxon>
        <taxon>Lactobacillales</taxon>
        <taxon>Streptococcaceae</taxon>
        <taxon>Streptococcus</taxon>
    </lineage>
</organism>
<dbReference type="Proteomes" id="UP000003812">
    <property type="component" value="Unassembled WGS sequence"/>
</dbReference>
<dbReference type="EMBL" id="AEKM01000011">
    <property type="protein sequence ID" value="EFQ54813.1"/>
    <property type="molecule type" value="Genomic_DNA"/>
</dbReference>
<name>E3CEH4_STRPA</name>